<gene>
    <name evidence="2" type="ORF">PLEPLA_LOCUS21192</name>
</gene>
<feature type="non-terminal residue" evidence="2">
    <location>
        <position position="1"/>
    </location>
</feature>
<organism evidence="2 3">
    <name type="scientific">Pleuronectes platessa</name>
    <name type="common">European plaice</name>
    <dbReference type="NCBI Taxonomy" id="8262"/>
    <lineage>
        <taxon>Eukaryota</taxon>
        <taxon>Metazoa</taxon>
        <taxon>Chordata</taxon>
        <taxon>Craniata</taxon>
        <taxon>Vertebrata</taxon>
        <taxon>Euteleostomi</taxon>
        <taxon>Actinopterygii</taxon>
        <taxon>Neopterygii</taxon>
        <taxon>Teleostei</taxon>
        <taxon>Neoteleostei</taxon>
        <taxon>Acanthomorphata</taxon>
        <taxon>Carangaria</taxon>
        <taxon>Pleuronectiformes</taxon>
        <taxon>Pleuronectoidei</taxon>
        <taxon>Pleuronectidae</taxon>
        <taxon>Pleuronectes</taxon>
    </lineage>
</organism>
<reference evidence="2" key="1">
    <citation type="submission" date="2020-03" db="EMBL/GenBank/DDBJ databases">
        <authorList>
            <person name="Weist P."/>
        </authorList>
    </citation>
    <scope>NUCLEOTIDE SEQUENCE</scope>
</reference>
<evidence type="ECO:0000313" key="3">
    <source>
        <dbReference type="Proteomes" id="UP001153269"/>
    </source>
</evidence>
<dbReference type="EMBL" id="CADEAL010001520">
    <property type="protein sequence ID" value="CAB1433104.1"/>
    <property type="molecule type" value="Genomic_DNA"/>
</dbReference>
<accession>A0A9N7UJ60</accession>
<feature type="region of interest" description="Disordered" evidence="1">
    <location>
        <begin position="100"/>
        <end position="130"/>
    </location>
</feature>
<feature type="region of interest" description="Disordered" evidence="1">
    <location>
        <begin position="142"/>
        <end position="172"/>
    </location>
</feature>
<name>A0A9N7UJ60_PLEPL</name>
<evidence type="ECO:0000256" key="1">
    <source>
        <dbReference type="SAM" id="MobiDB-lite"/>
    </source>
</evidence>
<keyword evidence="3" id="KW-1185">Reference proteome</keyword>
<dbReference type="Proteomes" id="UP001153269">
    <property type="component" value="Unassembled WGS sequence"/>
</dbReference>
<comment type="caution">
    <text evidence="2">The sequence shown here is derived from an EMBL/GenBank/DDBJ whole genome shotgun (WGS) entry which is preliminary data.</text>
</comment>
<proteinExistence type="predicted"/>
<protein>
    <submittedName>
        <fullName evidence="2">Uncharacterized protein</fullName>
    </submittedName>
</protein>
<sequence>FRRLIIGPTTLPRPPALTLEPREGVPASRLREDVGTAPGLGALFSGLHRRFNEVVKKGRRCSRGPTHVRCSSRRRHWLRRVTSSPRPSLYVTAAVAVSSAEPHRHRGGSRAALRPARTAQDKKGRGGGPTVALIRQCYGTHRGAPCEPGPRAGLPETDTRAPGAADRCETLR</sequence>
<dbReference type="AlphaFoldDB" id="A0A9N7UJ60"/>
<evidence type="ECO:0000313" key="2">
    <source>
        <dbReference type="EMBL" id="CAB1433104.1"/>
    </source>
</evidence>